<name>A0ABD5RCQ3_9EURY</name>
<keyword evidence="1" id="KW-0479">Metal-binding</keyword>
<comment type="cofactor">
    <cofactor evidence="1">
        <name>a divalent metal cation</name>
        <dbReference type="ChEBI" id="CHEBI:60240"/>
    </cofactor>
</comment>
<dbReference type="RefSeq" id="WP_227229798.1">
    <property type="nucleotide sequence ID" value="NZ_JAJCVJ010000002.1"/>
</dbReference>
<evidence type="ECO:0000259" key="2">
    <source>
        <dbReference type="Pfam" id="PF12850"/>
    </source>
</evidence>
<dbReference type="InterPro" id="IPR024654">
    <property type="entry name" value="Calcineurin-like_PHP_lpxH"/>
</dbReference>
<gene>
    <name evidence="3" type="ORF">ACFPJ5_11435</name>
</gene>
<dbReference type="GO" id="GO:0046872">
    <property type="term" value="F:metal ion binding"/>
    <property type="evidence" value="ECO:0007669"/>
    <property type="project" value="UniProtKB-KW"/>
</dbReference>
<dbReference type="InterPro" id="IPR000979">
    <property type="entry name" value="Phosphodiesterase_MJ0936/Vps29"/>
</dbReference>
<proteinExistence type="inferred from homology"/>
<reference evidence="3 4" key="1">
    <citation type="journal article" date="2019" name="Int. J. Syst. Evol. Microbiol.">
        <title>The Global Catalogue of Microorganisms (GCM) 10K type strain sequencing project: providing services to taxonomists for standard genome sequencing and annotation.</title>
        <authorList>
            <consortium name="The Broad Institute Genomics Platform"/>
            <consortium name="The Broad Institute Genome Sequencing Center for Infectious Disease"/>
            <person name="Wu L."/>
            <person name="Ma J."/>
        </authorList>
    </citation>
    <scope>NUCLEOTIDE SEQUENCE [LARGE SCALE GENOMIC DNA]</scope>
    <source>
        <strain evidence="3 4">CGMCC 1.12237</strain>
    </source>
</reference>
<keyword evidence="4" id="KW-1185">Reference proteome</keyword>
<dbReference type="AlphaFoldDB" id="A0ABD5RCQ3"/>
<dbReference type="SUPFAM" id="SSF56300">
    <property type="entry name" value="Metallo-dependent phosphatases"/>
    <property type="match status" value="1"/>
</dbReference>
<dbReference type="NCBIfam" id="TIGR00040">
    <property type="entry name" value="yfcE"/>
    <property type="match status" value="1"/>
</dbReference>
<dbReference type="EMBL" id="JBHSKX010000002">
    <property type="protein sequence ID" value="MFC5367548.1"/>
    <property type="molecule type" value="Genomic_DNA"/>
</dbReference>
<feature type="domain" description="Calcineurin-like phosphoesterase" evidence="2">
    <location>
        <begin position="1"/>
        <end position="163"/>
    </location>
</feature>
<evidence type="ECO:0000313" key="3">
    <source>
        <dbReference type="EMBL" id="MFC5367548.1"/>
    </source>
</evidence>
<dbReference type="Proteomes" id="UP001596201">
    <property type="component" value="Unassembled WGS sequence"/>
</dbReference>
<accession>A0ABD5RCQ3</accession>
<dbReference type="Pfam" id="PF12850">
    <property type="entry name" value="Metallophos_2"/>
    <property type="match status" value="1"/>
</dbReference>
<dbReference type="EC" id="3.1.4.-" evidence="1"/>
<evidence type="ECO:0000256" key="1">
    <source>
        <dbReference type="RuleBase" id="RU362039"/>
    </source>
</evidence>
<comment type="caution">
    <text evidence="3">The sequence shown here is derived from an EMBL/GenBank/DDBJ whole genome shotgun (WGS) entry which is preliminary data.</text>
</comment>
<dbReference type="PANTHER" id="PTHR11124">
    <property type="entry name" value="VACUOLAR SORTING PROTEIN VPS29"/>
    <property type="match status" value="1"/>
</dbReference>
<dbReference type="InterPro" id="IPR029052">
    <property type="entry name" value="Metallo-depent_PP-like"/>
</dbReference>
<sequence length="182" mass="20123">MQLAVVADTHVPNRAPETPRWVRRRVAAADHTIHAGDFDSRVELNRFRDWTDGHLTAVRGNIDPPDVDLPRVATFDVPETDWRIVVTHGHRRDRDESHDYAERVTGIVAANATGPPSRTVGVAGHTHRLRDARVNGYRLLNPGSATETRPMGGGSMLEVTVDEGGVTVTAYHDDEVIEVDEI</sequence>
<dbReference type="GO" id="GO:0016787">
    <property type="term" value="F:hydrolase activity"/>
    <property type="evidence" value="ECO:0007669"/>
    <property type="project" value="UniProtKB-UniRule"/>
</dbReference>
<dbReference type="Gene3D" id="3.60.21.10">
    <property type="match status" value="1"/>
</dbReference>
<comment type="similarity">
    <text evidence="1">Belongs to the metallophosphoesterase superfamily. YfcE family.</text>
</comment>
<evidence type="ECO:0000313" key="4">
    <source>
        <dbReference type="Proteomes" id="UP001596201"/>
    </source>
</evidence>
<protein>
    <recommendedName>
        <fullName evidence="1">Phosphoesterase</fullName>
        <ecNumber evidence="1">3.1.4.-</ecNumber>
    </recommendedName>
</protein>
<organism evidence="3 4">
    <name type="scientific">Salinirubrum litoreum</name>
    <dbReference type="NCBI Taxonomy" id="1126234"/>
    <lineage>
        <taxon>Archaea</taxon>
        <taxon>Methanobacteriati</taxon>
        <taxon>Methanobacteriota</taxon>
        <taxon>Stenosarchaea group</taxon>
        <taxon>Halobacteria</taxon>
        <taxon>Halobacteriales</taxon>
        <taxon>Haloferacaceae</taxon>
        <taxon>Salinirubrum</taxon>
    </lineage>
</organism>